<dbReference type="AlphaFoldDB" id="A0AAD8EKK7"/>
<name>A0AAD8EKK7_DIPPU</name>
<dbReference type="PANTHER" id="PTHR45725">
    <property type="entry name" value="FORMIN HOMOLOGY 2 FAMILY MEMBER"/>
    <property type="match status" value="1"/>
</dbReference>
<evidence type="ECO:0000313" key="3">
    <source>
        <dbReference type="Proteomes" id="UP001233999"/>
    </source>
</evidence>
<dbReference type="GO" id="GO:0030036">
    <property type="term" value="P:actin cytoskeleton organization"/>
    <property type="evidence" value="ECO:0007669"/>
    <property type="project" value="InterPro"/>
</dbReference>
<dbReference type="EMBL" id="JASPKZ010003419">
    <property type="protein sequence ID" value="KAJ9593651.1"/>
    <property type="molecule type" value="Genomic_DNA"/>
</dbReference>
<evidence type="ECO:0000259" key="1">
    <source>
        <dbReference type="Pfam" id="PF06371"/>
    </source>
</evidence>
<evidence type="ECO:0000313" key="2">
    <source>
        <dbReference type="EMBL" id="KAJ9593651.1"/>
    </source>
</evidence>
<keyword evidence="3" id="KW-1185">Reference proteome</keyword>
<dbReference type="Proteomes" id="UP001233999">
    <property type="component" value="Unassembled WGS sequence"/>
</dbReference>
<reference evidence="2" key="2">
    <citation type="submission" date="2023-05" db="EMBL/GenBank/DDBJ databases">
        <authorList>
            <person name="Fouks B."/>
        </authorList>
    </citation>
    <scope>NUCLEOTIDE SEQUENCE</scope>
    <source>
        <strain evidence="2">Stay&amp;Tobe</strain>
        <tissue evidence="2">Testes</tissue>
    </source>
</reference>
<feature type="domain" description="Formin GTPase-binding" evidence="1">
    <location>
        <begin position="83"/>
        <end position="126"/>
    </location>
</feature>
<sequence length="127" mass="14047">SSSRGREACSSPTFRQRLRLASSRIIIATPAVKVYCPTMPAIRGGRKGWCGCLQNDEPPEITYCVVDQTGTLSLQALTPTQPMPCEDELNAKFAELVEELDLTAPNKAAMLSLPSEKKWQIYCSRKK</sequence>
<feature type="non-terminal residue" evidence="2">
    <location>
        <position position="127"/>
    </location>
</feature>
<protein>
    <recommendedName>
        <fullName evidence="1">Formin GTPase-binding domain-containing protein</fullName>
    </recommendedName>
</protein>
<feature type="non-terminal residue" evidence="2">
    <location>
        <position position="1"/>
    </location>
</feature>
<dbReference type="Pfam" id="PF06371">
    <property type="entry name" value="Drf_GBD"/>
    <property type="match status" value="1"/>
</dbReference>
<dbReference type="GO" id="GO:0030838">
    <property type="term" value="P:positive regulation of actin filament polymerization"/>
    <property type="evidence" value="ECO:0007669"/>
    <property type="project" value="TreeGrafter"/>
</dbReference>
<dbReference type="InterPro" id="IPR010473">
    <property type="entry name" value="GTPase-bd"/>
</dbReference>
<dbReference type="GO" id="GO:0003779">
    <property type="term" value="F:actin binding"/>
    <property type="evidence" value="ECO:0007669"/>
    <property type="project" value="InterPro"/>
</dbReference>
<proteinExistence type="predicted"/>
<dbReference type="GO" id="GO:0031267">
    <property type="term" value="F:small GTPase binding"/>
    <property type="evidence" value="ECO:0007669"/>
    <property type="project" value="InterPro"/>
</dbReference>
<comment type="caution">
    <text evidence="2">The sequence shown here is derived from an EMBL/GenBank/DDBJ whole genome shotgun (WGS) entry which is preliminary data.</text>
</comment>
<accession>A0AAD8EKK7</accession>
<reference evidence="2" key="1">
    <citation type="journal article" date="2023" name="IScience">
        <title>Live-bearing cockroach genome reveals convergent evolutionary mechanisms linked to viviparity in insects and beyond.</title>
        <authorList>
            <person name="Fouks B."/>
            <person name="Harrison M.C."/>
            <person name="Mikhailova A.A."/>
            <person name="Marchal E."/>
            <person name="English S."/>
            <person name="Carruthers M."/>
            <person name="Jennings E.C."/>
            <person name="Chiamaka E.L."/>
            <person name="Frigard R.A."/>
            <person name="Pippel M."/>
            <person name="Attardo G.M."/>
            <person name="Benoit J.B."/>
            <person name="Bornberg-Bauer E."/>
            <person name="Tobe S.S."/>
        </authorList>
    </citation>
    <scope>NUCLEOTIDE SEQUENCE</scope>
    <source>
        <strain evidence="2">Stay&amp;Tobe</strain>
    </source>
</reference>
<dbReference type="InterPro" id="IPR051425">
    <property type="entry name" value="Formin_Homology"/>
</dbReference>
<dbReference type="PANTHER" id="PTHR45725:SF1">
    <property type="entry name" value="DISHEVELLED ASSOCIATED ACTIVATOR OF MORPHOGENESIS, ISOFORM D"/>
    <property type="match status" value="1"/>
</dbReference>
<gene>
    <name evidence="2" type="ORF">L9F63_014829</name>
</gene>
<organism evidence="2 3">
    <name type="scientific">Diploptera punctata</name>
    <name type="common">Pacific beetle cockroach</name>
    <dbReference type="NCBI Taxonomy" id="6984"/>
    <lineage>
        <taxon>Eukaryota</taxon>
        <taxon>Metazoa</taxon>
        <taxon>Ecdysozoa</taxon>
        <taxon>Arthropoda</taxon>
        <taxon>Hexapoda</taxon>
        <taxon>Insecta</taxon>
        <taxon>Pterygota</taxon>
        <taxon>Neoptera</taxon>
        <taxon>Polyneoptera</taxon>
        <taxon>Dictyoptera</taxon>
        <taxon>Blattodea</taxon>
        <taxon>Blaberoidea</taxon>
        <taxon>Blaberidae</taxon>
        <taxon>Diplopterinae</taxon>
        <taxon>Diploptera</taxon>
    </lineage>
</organism>